<reference evidence="3 4" key="1">
    <citation type="submission" date="2020-12" db="EMBL/GenBank/DDBJ databases">
        <title>Sphingomonas sp.</title>
        <authorList>
            <person name="Kim M.K."/>
        </authorList>
    </citation>
    <scope>NUCLEOTIDE SEQUENCE [LARGE SCALE GENOMIC DNA]</scope>
    <source>
        <strain evidence="3 4">BT552</strain>
    </source>
</reference>
<feature type="transmembrane region" description="Helical" evidence="1">
    <location>
        <begin position="21"/>
        <end position="37"/>
    </location>
</feature>
<evidence type="ECO:0000313" key="4">
    <source>
        <dbReference type="Proteomes" id="UP000763641"/>
    </source>
</evidence>
<evidence type="ECO:0000259" key="2">
    <source>
        <dbReference type="Pfam" id="PF01757"/>
    </source>
</evidence>
<dbReference type="Pfam" id="PF01757">
    <property type="entry name" value="Acyl_transf_3"/>
    <property type="match status" value="1"/>
</dbReference>
<keyword evidence="3" id="KW-0808">Transferase</keyword>
<sequence>MAEARESLAISTMRHVPQLDGLRAVAIVIVFIGHLKLVSAFPAGFGVTIFFFLSGFLITTLLRIEQTNTGKISLRGFYWRRILRINPPLWISMAFVAALCLSGLIDQPLDPFVVFGQAFFFVNYLPSMGQGDGLPIPLWSLAVEEHFYLLFPLCFGLAMQSMPARKLALWCAAACCAVLAIRLFNIYAIGEVERNYYWTHTRIDSILYGCILALWNNPLVERSAWKPRPWHVAGAMLLVLLTFAVRAPGFREGLRYSLQGMALFVLFSWTVQHKGWLSRILLLQVVQRVGLYSYTLYLVHYGIILAVYKNLPGLPVIAQVALAAALSMIIGALMYRLVERPLGRWRRRLNRAEATDRAGEPIFTEETRAS</sequence>
<organism evidence="3 4">
    <name type="scientific">Sphingomonas longa</name>
    <dbReference type="NCBI Taxonomy" id="2778730"/>
    <lineage>
        <taxon>Bacteria</taxon>
        <taxon>Pseudomonadati</taxon>
        <taxon>Pseudomonadota</taxon>
        <taxon>Alphaproteobacteria</taxon>
        <taxon>Sphingomonadales</taxon>
        <taxon>Sphingomonadaceae</taxon>
        <taxon>Sphingomonas</taxon>
    </lineage>
</organism>
<keyword evidence="1" id="KW-0472">Membrane</keyword>
<accession>A0ABS2D4E3</accession>
<feature type="transmembrane region" description="Helical" evidence="1">
    <location>
        <begin position="43"/>
        <end position="64"/>
    </location>
</feature>
<feature type="transmembrane region" description="Helical" evidence="1">
    <location>
        <begin position="85"/>
        <end position="105"/>
    </location>
</feature>
<name>A0ABS2D4E3_9SPHN</name>
<proteinExistence type="predicted"/>
<feature type="domain" description="Acyltransferase 3" evidence="2">
    <location>
        <begin position="18"/>
        <end position="336"/>
    </location>
</feature>
<dbReference type="EMBL" id="JAFEMC010000001">
    <property type="protein sequence ID" value="MBM6575448.1"/>
    <property type="molecule type" value="Genomic_DNA"/>
</dbReference>
<keyword evidence="1" id="KW-0812">Transmembrane</keyword>
<keyword evidence="4" id="KW-1185">Reference proteome</keyword>
<keyword evidence="1" id="KW-1133">Transmembrane helix</keyword>
<dbReference type="Proteomes" id="UP000763641">
    <property type="component" value="Unassembled WGS sequence"/>
</dbReference>
<comment type="caution">
    <text evidence="3">The sequence shown here is derived from an EMBL/GenBank/DDBJ whole genome shotgun (WGS) entry which is preliminary data.</text>
</comment>
<dbReference type="PANTHER" id="PTHR23028:SF53">
    <property type="entry name" value="ACYL_TRANSF_3 DOMAIN-CONTAINING PROTEIN"/>
    <property type="match status" value="1"/>
</dbReference>
<evidence type="ECO:0000256" key="1">
    <source>
        <dbReference type="SAM" id="Phobius"/>
    </source>
</evidence>
<feature type="transmembrane region" description="Helical" evidence="1">
    <location>
        <begin position="167"/>
        <end position="190"/>
    </location>
</feature>
<evidence type="ECO:0000313" key="3">
    <source>
        <dbReference type="EMBL" id="MBM6575448.1"/>
    </source>
</evidence>
<gene>
    <name evidence="3" type="ORF">ILT43_03635</name>
</gene>
<protein>
    <submittedName>
        <fullName evidence="3">Acyltransferase</fullName>
    </submittedName>
</protein>
<keyword evidence="3" id="KW-0012">Acyltransferase</keyword>
<dbReference type="InterPro" id="IPR050879">
    <property type="entry name" value="Acyltransferase_3"/>
</dbReference>
<feature type="transmembrane region" description="Helical" evidence="1">
    <location>
        <begin position="291"/>
        <end position="308"/>
    </location>
</feature>
<dbReference type="PANTHER" id="PTHR23028">
    <property type="entry name" value="ACETYLTRANSFERASE"/>
    <property type="match status" value="1"/>
</dbReference>
<feature type="transmembrane region" description="Helical" evidence="1">
    <location>
        <begin position="136"/>
        <end position="155"/>
    </location>
</feature>
<feature type="transmembrane region" description="Helical" evidence="1">
    <location>
        <begin position="314"/>
        <end position="338"/>
    </location>
</feature>
<dbReference type="RefSeq" id="WP_204194779.1">
    <property type="nucleotide sequence ID" value="NZ_JAFEMC010000001.1"/>
</dbReference>
<feature type="transmembrane region" description="Helical" evidence="1">
    <location>
        <begin position="229"/>
        <end position="247"/>
    </location>
</feature>
<dbReference type="InterPro" id="IPR002656">
    <property type="entry name" value="Acyl_transf_3_dom"/>
</dbReference>
<dbReference type="GO" id="GO:0016746">
    <property type="term" value="F:acyltransferase activity"/>
    <property type="evidence" value="ECO:0007669"/>
    <property type="project" value="UniProtKB-KW"/>
</dbReference>